<name>Q2R465_ORYSJ</name>
<accession>Q2R465</accession>
<gene>
    <name evidence="1" type="ordered locus">LOC_Os11g29550</name>
</gene>
<reference evidence="1" key="3">
    <citation type="submission" date="2006-01" db="EMBL/GenBank/DDBJ databases">
        <authorList>
            <person name="Buell R."/>
        </authorList>
    </citation>
    <scope>NUCLEOTIDE SEQUENCE</scope>
</reference>
<reference evidence="1" key="2">
    <citation type="submission" date="2005-04" db="EMBL/GenBank/DDBJ databases">
        <authorList>
            <person name="Buell C.R."/>
            <person name="Wing R.A."/>
            <person name="McCombie W.A."/>
            <person name="Ouyang S."/>
        </authorList>
    </citation>
    <scope>NUCLEOTIDE SEQUENCE</scope>
</reference>
<evidence type="ECO:0000313" key="1">
    <source>
        <dbReference type="EMBL" id="ABA93784.1"/>
    </source>
</evidence>
<protein>
    <submittedName>
        <fullName evidence="1">Uncharacterized protein</fullName>
    </submittedName>
</protein>
<sequence length="284" mass="31922">MKSAATSYPDNPRTRSTDTTGVRCLAAKYEITATVKRRREGNRSAAVKCSREGNRRHRQVIPVVARHNTIAARVGASVVQVRNNKDWIRIFYLKIEPPRPPFATRRGALEGDVSQLQAIPKQEIDTSGYLFRFHPAQLIVEAEEVKKRLYPNVGLTKIGEDTEEGDGIGVQMEQGKAVEIQDEKKEENRKECNPQPQPCGPGQVQVQYLLFLAPWSRGQGEHRRPAVSSGTHLWRWTCRDPSPPEIAGDQTEMNKLGFFYRSGEGEGRVEAGKSLLQADFKMDP</sequence>
<reference evidence="1" key="1">
    <citation type="journal article" date="2005" name="BMC Biol.">
        <title>The sequence of rice chromosomes 11 and 12, rich in disease resistance genes and recent gene duplications.</title>
        <authorList>
            <consortium name="The rice chromosomes 11 and 12 sequencing consortia"/>
        </authorList>
    </citation>
    <scope>NUCLEOTIDE SEQUENCE [LARGE SCALE GENOMIC DNA]</scope>
</reference>
<dbReference type="AlphaFoldDB" id="Q2R465"/>
<organism evidence="1">
    <name type="scientific">Oryza sativa subsp. japonica</name>
    <name type="common">Rice</name>
    <dbReference type="NCBI Taxonomy" id="39947"/>
    <lineage>
        <taxon>Eukaryota</taxon>
        <taxon>Viridiplantae</taxon>
        <taxon>Streptophyta</taxon>
        <taxon>Embryophyta</taxon>
        <taxon>Tracheophyta</taxon>
        <taxon>Spermatophyta</taxon>
        <taxon>Magnoliopsida</taxon>
        <taxon>Liliopsida</taxon>
        <taxon>Poales</taxon>
        <taxon>Poaceae</taxon>
        <taxon>BOP clade</taxon>
        <taxon>Oryzoideae</taxon>
        <taxon>Oryzeae</taxon>
        <taxon>Oryzinae</taxon>
        <taxon>Oryza</taxon>
        <taxon>Oryza sativa</taxon>
    </lineage>
</organism>
<proteinExistence type="predicted"/>
<dbReference type="EMBL" id="DP000010">
    <property type="protein sequence ID" value="ABA93784.1"/>
    <property type="molecule type" value="Genomic_DNA"/>
</dbReference>